<dbReference type="GO" id="GO:0044774">
    <property type="term" value="P:mitotic DNA integrity checkpoint signaling"/>
    <property type="evidence" value="ECO:0007669"/>
    <property type="project" value="TreeGrafter"/>
</dbReference>
<reference evidence="1 2" key="1">
    <citation type="journal article" date="2019" name="Sci. Rep.">
        <title>Orb-weaving spider Araneus ventricosus genome elucidates the spidroin gene catalogue.</title>
        <authorList>
            <person name="Kono N."/>
            <person name="Nakamura H."/>
            <person name="Ohtoshi R."/>
            <person name="Moran D.A.P."/>
            <person name="Shinohara A."/>
            <person name="Yoshida Y."/>
            <person name="Fujiwara M."/>
            <person name="Mori M."/>
            <person name="Tomita M."/>
            <person name="Arakawa K."/>
        </authorList>
    </citation>
    <scope>NUCLEOTIDE SEQUENCE [LARGE SCALE GENOMIC DNA]</scope>
</reference>
<gene>
    <name evidence="1" type="primary">SETMAR_189</name>
    <name evidence="1" type="ORF">AVEN_177830_1</name>
</gene>
<comment type="caution">
    <text evidence="1">The sequence shown here is derived from an EMBL/GenBank/DDBJ whole genome shotgun (WGS) entry which is preliminary data.</text>
</comment>
<evidence type="ECO:0000313" key="2">
    <source>
        <dbReference type="Proteomes" id="UP000499080"/>
    </source>
</evidence>
<dbReference type="GO" id="GO:0005634">
    <property type="term" value="C:nucleus"/>
    <property type="evidence" value="ECO:0007669"/>
    <property type="project" value="TreeGrafter"/>
</dbReference>
<keyword evidence="2" id="KW-1185">Reference proteome</keyword>
<evidence type="ECO:0000313" key="1">
    <source>
        <dbReference type="EMBL" id="GBN09638.1"/>
    </source>
</evidence>
<dbReference type="PANTHER" id="PTHR46060">
    <property type="entry name" value="MARINER MOS1 TRANSPOSASE-LIKE PROTEIN"/>
    <property type="match status" value="1"/>
</dbReference>
<name>A0A4Y2L4V2_ARAVE</name>
<dbReference type="GO" id="GO:0032259">
    <property type="term" value="P:methylation"/>
    <property type="evidence" value="ECO:0007669"/>
    <property type="project" value="UniProtKB-KW"/>
</dbReference>
<dbReference type="AlphaFoldDB" id="A0A4Y2L4V2"/>
<keyword evidence="1" id="KW-0489">Methyltransferase</keyword>
<dbReference type="EMBL" id="BGPR01005378">
    <property type="protein sequence ID" value="GBN09638.1"/>
    <property type="molecule type" value="Genomic_DNA"/>
</dbReference>
<accession>A0A4Y2L4V2</accession>
<dbReference type="GO" id="GO:0042800">
    <property type="term" value="F:histone H3K4 methyltransferase activity"/>
    <property type="evidence" value="ECO:0007669"/>
    <property type="project" value="TreeGrafter"/>
</dbReference>
<proteinExistence type="predicted"/>
<keyword evidence="1" id="KW-0808">Transferase</keyword>
<dbReference type="GO" id="GO:0031297">
    <property type="term" value="P:replication fork processing"/>
    <property type="evidence" value="ECO:0007669"/>
    <property type="project" value="TreeGrafter"/>
</dbReference>
<dbReference type="PANTHER" id="PTHR46060:SF2">
    <property type="entry name" value="HISTONE-LYSINE N-METHYLTRANSFERASE SETMAR"/>
    <property type="match status" value="1"/>
</dbReference>
<protein>
    <submittedName>
        <fullName evidence="1">Histone-lysine N-methyltransferase SETMAR</fullName>
    </submittedName>
</protein>
<dbReference type="GO" id="GO:0006303">
    <property type="term" value="P:double-strand break repair via nonhomologous end joining"/>
    <property type="evidence" value="ECO:0007669"/>
    <property type="project" value="TreeGrafter"/>
</dbReference>
<organism evidence="1 2">
    <name type="scientific">Araneus ventricosus</name>
    <name type="common">Orbweaver spider</name>
    <name type="synonym">Epeira ventricosa</name>
    <dbReference type="NCBI Taxonomy" id="182803"/>
    <lineage>
        <taxon>Eukaryota</taxon>
        <taxon>Metazoa</taxon>
        <taxon>Ecdysozoa</taxon>
        <taxon>Arthropoda</taxon>
        <taxon>Chelicerata</taxon>
        <taxon>Arachnida</taxon>
        <taxon>Araneae</taxon>
        <taxon>Araneomorphae</taxon>
        <taxon>Entelegynae</taxon>
        <taxon>Araneoidea</taxon>
        <taxon>Araneidae</taxon>
        <taxon>Araneus</taxon>
    </lineage>
</organism>
<dbReference type="GO" id="GO:0015074">
    <property type="term" value="P:DNA integration"/>
    <property type="evidence" value="ECO:0007669"/>
    <property type="project" value="TreeGrafter"/>
</dbReference>
<dbReference type="GO" id="GO:0003690">
    <property type="term" value="F:double-stranded DNA binding"/>
    <property type="evidence" value="ECO:0007669"/>
    <property type="project" value="TreeGrafter"/>
</dbReference>
<dbReference type="GO" id="GO:0044547">
    <property type="term" value="F:DNA topoisomerase binding"/>
    <property type="evidence" value="ECO:0007669"/>
    <property type="project" value="TreeGrafter"/>
</dbReference>
<sequence length="85" mass="10166">MNRKLQHMHPALVCRKGSILLHNDVRPQLAQMTLQKLNKLCYETLTRPTDLSATEYLFMREKVFYNQSAAENAFREFIDSRMWEF</sequence>
<dbReference type="Proteomes" id="UP000499080">
    <property type="component" value="Unassembled WGS sequence"/>
</dbReference>
<dbReference type="GO" id="GO:0000014">
    <property type="term" value="F:single-stranded DNA endodeoxyribonuclease activity"/>
    <property type="evidence" value="ECO:0007669"/>
    <property type="project" value="TreeGrafter"/>
</dbReference>
<dbReference type="GO" id="GO:0000729">
    <property type="term" value="P:DNA double-strand break processing"/>
    <property type="evidence" value="ECO:0007669"/>
    <property type="project" value="TreeGrafter"/>
</dbReference>
<dbReference type="GO" id="GO:0046975">
    <property type="term" value="F:histone H3K36 methyltransferase activity"/>
    <property type="evidence" value="ECO:0007669"/>
    <property type="project" value="TreeGrafter"/>
</dbReference>
<dbReference type="GO" id="GO:0003697">
    <property type="term" value="F:single-stranded DNA binding"/>
    <property type="evidence" value="ECO:0007669"/>
    <property type="project" value="TreeGrafter"/>
</dbReference>
<dbReference type="OrthoDB" id="6433921at2759"/>
<dbReference type="GO" id="GO:0000793">
    <property type="term" value="C:condensed chromosome"/>
    <property type="evidence" value="ECO:0007669"/>
    <property type="project" value="TreeGrafter"/>
</dbReference>
<dbReference type="GO" id="GO:0035861">
    <property type="term" value="C:site of double-strand break"/>
    <property type="evidence" value="ECO:0007669"/>
    <property type="project" value="TreeGrafter"/>
</dbReference>
<dbReference type="InterPro" id="IPR052709">
    <property type="entry name" value="Transposase-MT_Hybrid"/>
</dbReference>